<dbReference type="EMBL" id="JAGQHS010000155">
    <property type="protein sequence ID" value="MCA9758264.1"/>
    <property type="molecule type" value="Genomic_DNA"/>
</dbReference>
<proteinExistence type="predicted"/>
<name>A0A956NJM5_UNCEI</name>
<reference evidence="1" key="2">
    <citation type="journal article" date="2021" name="Microbiome">
        <title>Successional dynamics and alternative stable states in a saline activated sludge microbial community over 9 years.</title>
        <authorList>
            <person name="Wang Y."/>
            <person name="Ye J."/>
            <person name="Ju F."/>
            <person name="Liu L."/>
            <person name="Boyd J.A."/>
            <person name="Deng Y."/>
            <person name="Parks D.H."/>
            <person name="Jiang X."/>
            <person name="Yin X."/>
            <person name="Woodcroft B.J."/>
            <person name="Tyson G.W."/>
            <person name="Hugenholtz P."/>
            <person name="Polz M.F."/>
            <person name="Zhang T."/>
        </authorList>
    </citation>
    <scope>NUCLEOTIDE SEQUENCE</scope>
    <source>
        <strain evidence="1">HKST-UBA02</strain>
    </source>
</reference>
<dbReference type="Pfam" id="PF05013">
    <property type="entry name" value="FGase"/>
    <property type="match status" value="1"/>
</dbReference>
<evidence type="ECO:0000313" key="1">
    <source>
        <dbReference type="EMBL" id="MCA9758264.1"/>
    </source>
</evidence>
<dbReference type="Gene3D" id="3.40.630.40">
    <property type="entry name" value="Zn-dependent exopeptidases"/>
    <property type="match status" value="1"/>
</dbReference>
<reference evidence="1" key="1">
    <citation type="submission" date="2020-04" db="EMBL/GenBank/DDBJ databases">
        <authorList>
            <person name="Zhang T."/>
        </authorList>
    </citation>
    <scope>NUCLEOTIDE SEQUENCE</scope>
    <source>
        <strain evidence="1">HKST-UBA02</strain>
    </source>
</reference>
<organism evidence="1 2">
    <name type="scientific">Eiseniibacteriota bacterium</name>
    <dbReference type="NCBI Taxonomy" id="2212470"/>
    <lineage>
        <taxon>Bacteria</taxon>
        <taxon>Candidatus Eiseniibacteriota</taxon>
    </lineage>
</organism>
<dbReference type="Proteomes" id="UP000739538">
    <property type="component" value="Unassembled WGS sequence"/>
</dbReference>
<comment type="caution">
    <text evidence="1">The sequence shown here is derived from an EMBL/GenBank/DDBJ whole genome shotgun (WGS) entry which is preliminary data.</text>
</comment>
<dbReference type="AlphaFoldDB" id="A0A956NJM5"/>
<sequence length="249" mass="27982">MSPAPSSVVITCEHGGNQVPKEYRAVFRGARDVLRSHRGWDPGALAMGKALARATDAPFVFATVTRLLVDLNRTKDGSGRFSEFSRSLSEDERTRILKEYYEPHWTAVRNTIAAALRAAARNKERPDEVFHVASHSFTAEPGKISGRARPKRPYEVGLLFDPSRSRERSFAEQWRRAILRSDPDVQVMMNRPYRGWTDGMTTVFRTEFGPAYVGIELECNQAVLAQPESLSRLRRVLCSTLPAAVAHTH</sequence>
<protein>
    <submittedName>
        <fullName evidence="1">N-formylglutamate amidohydrolase</fullName>
    </submittedName>
</protein>
<dbReference type="InterPro" id="IPR007709">
    <property type="entry name" value="N-FG_amidohydro"/>
</dbReference>
<gene>
    <name evidence="1" type="ORF">KDA27_20890</name>
</gene>
<dbReference type="SUPFAM" id="SSF53187">
    <property type="entry name" value="Zn-dependent exopeptidases"/>
    <property type="match status" value="1"/>
</dbReference>
<evidence type="ECO:0000313" key="2">
    <source>
        <dbReference type="Proteomes" id="UP000739538"/>
    </source>
</evidence>
<accession>A0A956NJM5</accession>